<dbReference type="EMBL" id="PYDT01000007">
    <property type="protein sequence ID" value="THU54921.1"/>
    <property type="molecule type" value="Genomic_DNA"/>
</dbReference>
<feature type="region of interest" description="Disordered" evidence="3">
    <location>
        <begin position="321"/>
        <end position="347"/>
    </location>
</feature>
<name>A0A4S8J0Y1_MUSBA</name>
<sequence>MGNNSRAAVDASKRKRRKKGRPSLLDLQKRSLRLQNQQQNNLSPNPNPSPKFLQSNTPSASRRVTRRNPNPSQDDPPRPPPGAGRDEEEEEEEDGGSGGKRREKKLKLVLRLPCRSAGSGSESDGAGNADPKRRKIGHENRDKKAERNNSPKATGLVPGEQPDLGPTTPLPDKKLLAFILDRLQKKDTYGVFSEPVDPEELPDYHEVIEHPMDFGTVRNKLLTGAYFNLEQFENDVFLISSNAMRYNAPDTIYFRQARSIHELAKKNFENLRQEGNNNEPEPKTVVRRGRPPNKHKKVGRPPADRAASDFSTDVTLANAGDTNHLSNLAHDSLRKGSSGEKSGVANASNRASYGLRCTDTCGWISEQKADRDEEYSGSAPKGNHTKYGKKLTVVDENRRNTYKQSLASTYTHETPIFTILNGEKKQLMPVGLHLEYAYARSLARFAAKLGPIGWLLTAQKIQRVLPPGTKFGPGWVADGEAPQHSQPLVPSISPPHPLAKSCASSTIDKHSHGQEMPHNDVIVKEGHINRTTVPASTLAVSSNVSSFPEASLSRVPSHENGSSTLVNGGVDGDAIRPKVPFQHHQNAGMHPTIDGLSGSFNSNMVSQLGKMIRPAGMLYGPFGSDAQMSHARALDMVSRANNHYIYQTAERPTVVDNSSMKNSGRPLKEAGNDSKGPWQSTALQQKSDSAPPDLNVGFQSPGSPASDVVVGSQQPDLALQL</sequence>
<dbReference type="PANTHER" id="PTHR22881">
    <property type="entry name" value="BROMODOMAIN CONTAINING PROTEIN"/>
    <property type="match status" value="1"/>
</dbReference>
<dbReference type="PRINTS" id="PR00503">
    <property type="entry name" value="BROMODOMAIN"/>
</dbReference>
<dbReference type="PROSITE" id="PS50014">
    <property type="entry name" value="BROMODOMAIN_2"/>
    <property type="match status" value="1"/>
</dbReference>
<feature type="compositionally biased region" description="Basic residues" evidence="3">
    <location>
        <begin position="99"/>
        <end position="108"/>
    </location>
</feature>
<feature type="compositionally biased region" description="Polar residues" evidence="3">
    <location>
        <begin position="677"/>
        <end position="688"/>
    </location>
</feature>
<evidence type="ECO:0000313" key="5">
    <source>
        <dbReference type="EMBL" id="THU54921.1"/>
    </source>
</evidence>
<comment type="caution">
    <text evidence="5">The sequence shown here is derived from an EMBL/GenBank/DDBJ whole genome shotgun (WGS) entry which is preliminary data.</text>
</comment>
<dbReference type="InterPro" id="IPR001487">
    <property type="entry name" value="Bromodomain"/>
</dbReference>
<gene>
    <name evidence="5" type="ORF">C4D60_Mb11t01140</name>
</gene>
<dbReference type="InterPro" id="IPR018359">
    <property type="entry name" value="Bromodomain_CS"/>
</dbReference>
<reference evidence="5 6" key="1">
    <citation type="journal article" date="2019" name="Nat. Plants">
        <title>Genome sequencing of Musa balbisiana reveals subgenome evolution and function divergence in polyploid bananas.</title>
        <authorList>
            <person name="Yao X."/>
        </authorList>
    </citation>
    <scope>NUCLEOTIDE SEQUENCE [LARGE SCALE GENOMIC DNA]</scope>
    <source>
        <strain evidence="6">cv. DH-PKW</strain>
        <tissue evidence="5">Leaves</tissue>
    </source>
</reference>
<evidence type="ECO:0000256" key="1">
    <source>
        <dbReference type="ARBA" id="ARBA00023117"/>
    </source>
</evidence>
<feature type="compositionally biased region" description="Low complexity" evidence="3">
    <location>
        <begin position="109"/>
        <end position="129"/>
    </location>
</feature>
<feature type="region of interest" description="Disordered" evidence="3">
    <location>
        <begin position="655"/>
        <end position="721"/>
    </location>
</feature>
<feature type="region of interest" description="Disordered" evidence="3">
    <location>
        <begin position="1"/>
        <end position="171"/>
    </location>
</feature>
<dbReference type="AlphaFoldDB" id="A0A4S8J0Y1"/>
<dbReference type="InterPro" id="IPR036427">
    <property type="entry name" value="Bromodomain-like_sf"/>
</dbReference>
<dbReference type="Gene3D" id="1.20.920.10">
    <property type="entry name" value="Bromodomain-like"/>
    <property type="match status" value="1"/>
</dbReference>
<evidence type="ECO:0000256" key="3">
    <source>
        <dbReference type="SAM" id="MobiDB-lite"/>
    </source>
</evidence>
<feature type="compositionally biased region" description="Acidic residues" evidence="3">
    <location>
        <begin position="86"/>
        <end position="95"/>
    </location>
</feature>
<evidence type="ECO:0000256" key="2">
    <source>
        <dbReference type="PROSITE-ProRule" id="PRU00035"/>
    </source>
</evidence>
<feature type="compositionally biased region" description="Basic residues" evidence="3">
    <location>
        <begin position="285"/>
        <end position="299"/>
    </location>
</feature>
<feature type="compositionally biased region" description="Low complexity" evidence="3">
    <location>
        <begin position="33"/>
        <end position="44"/>
    </location>
</feature>
<dbReference type="Pfam" id="PF00439">
    <property type="entry name" value="Bromodomain"/>
    <property type="match status" value="1"/>
</dbReference>
<feature type="compositionally biased region" description="Basic and acidic residues" evidence="3">
    <location>
        <begin position="137"/>
        <end position="149"/>
    </location>
</feature>
<keyword evidence="1 2" id="KW-0103">Bromodomain</keyword>
<feature type="domain" description="Bromo" evidence="4">
    <location>
        <begin position="184"/>
        <end position="254"/>
    </location>
</feature>
<dbReference type="STRING" id="52838.A0A4S8J0Y1"/>
<dbReference type="InterPro" id="IPR051831">
    <property type="entry name" value="Bromodomain_contain_prot"/>
</dbReference>
<feature type="compositionally biased region" description="Polar residues" evidence="3">
    <location>
        <begin position="52"/>
        <end position="73"/>
    </location>
</feature>
<dbReference type="PROSITE" id="PS00633">
    <property type="entry name" value="BROMODOMAIN_1"/>
    <property type="match status" value="1"/>
</dbReference>
<dbReference type="Proteomes" id="UP000317650">
    <property type="component" value="Chromosome 11"/>
</dbReference>
<dbReference type="PANTHER" id="PTHR22881:SF27">
    <property type="entry name" value="BROMODOMAIN CONTAINING 7_9"/>
    <property type="match status" value="1"/>
</dbReference>
<evidence type="ECO:0000259" key="4">
    <source>
        <dbReference type="PROSITE" id="PS50014"/>
    </source>
</evidence>
<keyword evidence="6" id="KW-1185">Reference proteome</keyword>
<dbReference type="CDD" id="cd04369">
    <property type="entry name" value="Bromodomain"/>
    <property type="match status" value="1"/>
</dbReference>
<organism evidence="5 6">
    <name type="scientific">Musa balbisiana</name>
    <name type="common">Banana</name>
    <dbReference type="NCBI Taxonomy" id="52838"/>
    <lineage>
        <taxon>Eukaryota</taxon>
        <taxon>Viridiplantae</taxon>
        <taxon>Streptophyta</taxon>
        <taxon>Embryophyta</taxon>
        <taxon>Tracheophyta</taxon>
        <taxon>Spermatophyta</taxon>
        <taxon>Magnoliopsida</taxon>
        <taxon>Liliopsida</taxon>
        <taxon>Zingiberales</taxon>
        <taxon>Musaceae</taxon>
        <taxon>Musa</taxon>
    </lineage>
</organism>
<protein>
    <recommendedName>
        <fullName evidence="4">Bromo domain-containing protein</fullName>
    </recommendedName>
</protein>
<dbReference type="SUPFAM" id="SSF47370">
    <property type="entry name" value="Bromodomain"/>
    <property type="match status" value="1"/>
</dbReference>
<feature type="region of interest" description="Disordered" evidence="3">
    <location>
        <begin position="270"/>
        <end position="307"/>
    </location>
</feature>
<evidence type="ECO:0000313" key="6">
    <source>
        <dbReference type="Proteomes" id="UP000317650"/>
    </source>
</evidence>
<accession>A0A4S8J0Y1</accession>
<dbReference type="SMART" id="SM00297">
    <property type="entry name" value="BROMO"/>
    <property type="match status" value="1"/>
</dbReference>
<proteinExistence type="predicted"/>